<evidence type="ECO:0000313" key="3">
    <source>
        <dbReference type="Proteomes" id="UP000225706"/>
    </source>
</evidence>
<feature type="compositionally biased region" description="Basic and acidic residues" evidence="1">
    <location>
        <begin position="484"/>
        <end position="496"/>
    </location>
</feature>
<evidence type="ECO:0000313" key="2">
    <source>
        <dbReference type="EMBL" id="PFX24077.1"/>
    </source>
</evidence>
<sequence length="561" mass="60672">MKKGRRRKEDRSSMSRSSKNTPTTTCTSSSFGTGTTFSNSGSSLGCNFRGAQSPQTGGLFSTSTPFGFGQPPNTQNTGLLGVKPSTSLFGQPVLTGQSTGLLGGTPSTSLFGQPVLNGQSTGLFGQTTSASSFGQLQNTQGFFTPFGTSIASPGFGATMEGSSLFGQVQTDALTELDFQEKSSNSGTTVKFCVVQGTDSMVKNGITTTISVKHQCITVMSNYDKKSLEVYSWASSKYGQFYGNHVGHECELITDIANTIREDLSSVSGKLGDHYELVKKSRGKVTNTKEAVLATQKYLQYRIDKHVALLHANMSKGETTLRGAVNDKTNQKIAFLENQERAMSGIEVKCELALSLLEECRKNDSALVDEKPNIFSLVDEVSAFVEKCELEPAETDNLTCYFGYNLLDLLRTQIGGVRILKPGQKETPIYGFNEHEMWGEGNTKDAEVQTEDPPLESTAHHSQDLIETANSGLTGQVWDNSPSDVNEKGNLDWSSDKDDNDDENEVGLEGVMEGETSIPVDPNLQRSTDSQSSGEVIIELLDEILEKVDRLAGQPHSTPFSS</sequence>
<dbReference type="Pfam" id="PF21240">
    <property type="entry name" value="Nup98_GLEBS"/>
    <property type="match status" value="1"/>
</dbReference>
<organism evidence="2 3">
    <name type="scientific">Stylophora pistillata</name>
    <name type="common">Smooth cauliflower coral</name>
    <dbReference type="NCBI Taxonomy" id="50429"/>
    <lineage>
        <taxon>Eukaryota</taxon>
        <taxon>Metazoa</taxon>
        <taxon>Cnidaria</taxon>
        <taxon>Anthozoa</taxon>
        <taxon>Hexacorallia</taxon>
        <taxon>Scleractinia</taxon>
        <taxon>Astrocoeniina</taxon>
        <taxon>Pocilloporidae</taxon>
        <taxon>Stylophora</taxon>
    </lineage>
</organism>
<dbReference type="AlphaFoldDB" id="A0A2B4S666"/>
<feature type="compositionally biased region" description="Polar residues" evidence="1">
    <location>
        <begin position="472"/>
        <end position="483"/>
    </location>
</feature>
<protein>
    <submittedName>
        <fullName evidence="2">Nuclear pore complex protein Nup98-Nup96</fullName>
    </submittedName>
</protein>
<dbReference type="Proteomes" id="UP000225706">
    <property type="component" value="Unassembled WGS sequence"/>
</dbReference>
<feature type="region of interest" description="Disordered" evidence="1">
    <location>
        <begin position="472"/>
        <end position="532"/>
    </location>
</feature>
<dbReference type="EMBL" id="LSMT01000187">
    <property type="protein sequence ID" value="PFX24077.1"/>
    <property type="molecule type" value="Genomic_DNA"/>
</dbReference>
<feature type="compositionally biased region" description="Low complexity" evidence="1">
    <location>
        <begin position="17"/>
        <end position="32"/>
    </location>
</feature>
<name>A0A2B4S666_STYPI</name>
<gene>
    <name evidence="2" type="primary">Nup98</name>
    <name evidence="2" type="ORF">AWC38_SpisGene11367</name>
</gene>
<accession>A0A2B4S666</accession>
<dbReference type="Gene3D" id="1.10.10.2360">
    <property type="match status" value="1"/>
</dbReference>
<reference evidence="3" key="1">
    <citation type="journal article" date="2017" name="bioRxiv">
        <title>Comparative analysis of the genomes of Stylophora pistillata and Acropora digitifera provides evidence for extensive differences between species of corals.</title>
        <authorList>
            <person name="Voolstra C.R."/>
            <person name="Li Y."/>
            <person name="Liew Y.J."/>
            <person name="Baumgarten S."/>
            <person name="Zoccola D."/>
            <person name="Flot J.-F."/>
            <person name="Tambutte S."/>
            <person name="Allemand D."/>
            <person name="Aranda M."/>
        </authorList>
    </citation>
    <scope>NUCLEOTIDE SEQUENCE [LARGE SCALE GENOMIC DNA]</scope>
</reference>
<dbReference type="STRING" id="50429.A0A2B4S666"/>
<keyword evidence="3" id="KW-1185">Reference proteome</keyword>
<feature type="compositionally biased region" description="Polar residues" evidence="1">
    <location>
        <begin position="523"/>
        <end position="532"/>
    </location>
</feature>
<feature type="region of interest" description="Disordered" evidence="1">
    <location>
        <begin position="56"/>
        <end position="79"/>
    </location>
</feature>
<comment type="caution">
    <text evidence="2">The sequence shown here is derived from an EMBL/GenBank/DDBJ whole genome shotgun (WGS) entry which is preliminary data.</text>
</comment>
<proteinExistence type="predicted"/>
<feature type="region of interest" description="Disordered" evidence="1">
    <location>
        <begin position="1"/>
        <end position="32"/>
    </location>
</feature>
<evidence type="ECO:0000256" key="1">
    <source>
        <dbReference type="SAM" id="MobiDB-lite"/>
    </source>
</evidence>
<dbReference type="OrthoDB" id="3797628at2759"/>